<accession>A0A3M2LHL8</accession>
<reference evidence="1 2" key="1">
    <citation type="submission" date="2018-10" db="EMBL/GenBank/DDBJ databases">
        <title>Isolation from soil.</title>
        <authorList>
            <person name="Hu J."/>
        </authorList>
    </citation>
    <scope>NUCLEOTIDE SEQUENCE [LARGE SCALE GENOMIC DNA]</scope>
    <source>
        <strain evidence="1 2">NEAU-Ht49</strain>
    </source>
</reference>
<proteinExistence type="predicted"/>
<name>A0A3M2LHL8_9ACTN</name>
<protein>
    <submittedName>
        <fullName evidence="1">Uncharacterized protein</fullName>
    </submittedName>
</protein>
<organism evidence="1 2">
    <name type="scientific">Actinomadura harenae</name>
    <dbReference type="NCBI Taxonomy" id="2483351"/>
    <lineage>
        <taxon>Bacteria</taxon>
        <taxon>Bacillati</taxon>
        <taxon>Actinomycetota</taxon>
        <taxon>Actinomycetes</taxon>
        <taxon>Streptosporangiales</taxon>
        <taxon>Thermomonosporaceae</taxon>
        <taxon>Actinomadura</taxon>
    </lineage>
</organism>
<sequence>MDLDAPLPDEELDSIEEGVEAASPGPWYVRQLDDTYAMCMVAVSTVPGGEKNQRWPDFDHGEIVAATLVQEPRYVDLADGLWDQNAQFIADARRDVPRLIAEVRRLRRLLEGSGGEHESL</sequence>
<dbReference type="EMBL" id="RFFG01000142">
    <property type="protein sequence ID" value="RMI36290.1"/>
    <property type="molecule type" value="Genomic_DNA"/>
</dbReference>
<dbReference type="Proteomes" id="UP000282674">
    <property type="component" value="Unassembled WGS sequence"/>
</dbReference>
<evidence type="ECO:0000313" key="2">
    <source>
        <dbReference type="Proteomes" id="UP000282674"/>
    </source>
</evidence>
<dbReference type="OrthoDB" id="7582652at2"/>
<comment type="caution">
    <text evidence="1">The sequence shown here is derived from an EMBL/GenBank/DDBJ whole genome shotgun (WGS) entry which is preliminary data.</text>
</comment>
<keyword evidence="2" id="KW-1185">Reference proteome</keyword>
<gene>
    <name evidence="1" type="ORF">EBO15_39095</name>
</gene>
<evidence type="ECO:0000313" key="1">
    <source>
        <dbReference type="EMBL" id="RMI36290.1"/>
    </source>
</evidence>
<dbReference type="AlphaFoldDB" id="A0A3M2LHL8"/>
<dbReference type="RefSeq" id="WP_122199511.1">
    <property type="nucleotide sequence ID" value="NZ_JBHSKC010000049.1"/>
</dbReference>